<evidence type="ECO:0000313" key="2">
    <source>
        <dbReference type="Proteomes" id="UP000233618"/>
    </source>
</evidence>
<evidence type="ECO:0000313" key="1">
    <source>
        <dbReference type="EMBL" id="PKQ65977.1"/>
    </source>
</evidence>
<dbReference type="RefSeq" id="WP_101310184.1">
    <property type="nucleotide sequence ID" value="NZ_MVDE01000018.1"/>
</dbReference>
<dbReference type="EMBL" id="MVDE01000018">
    <property type="protein sequence ID" value="PKQ65977.1"/>
    <property type="molecule type" value="Genomic_DNA"/>
</dbReference>
<organism evidence="1 2">
    <name type="scientific">Labilibaculum manganireducens</name>
    <dbReference type="NCBI Taxonomy" id="1940525"/>
    <lineage>
        <taxon>Bacteria</taxon>
        <taxon>Pseudomonadati</taxon>
        <taxon>Bacteroidota</taxon>
        <taxon>Bacteroidia</taxon>
        <taxon>Marinilabiliales</taxon>
        <taxon>Marinifilaceae</taxon>
        <taxon>Labilibaculum</taxon>
    </lineage>
</organism>
<comment type="caution">
    <text evidence="1">The sequence shown here is derived from an EMBL/GenBank/DDBJ whole genome shotgun (WGS) entry which is preliminary data.</text>
</comment>
<sequence length="1531" mass="169708">MKFDSIGNKLVRNGIYRATMRQSLRNLMLLILLVSVFKVGFSANHFAVENDIDEIKLFQEDSVQSQGASMAASLVNPKDIKRMEKLIATAKKIRTESRKLQDLINSKKSFDLPLGKDQSIGVGGVTICIDSVFLTPKGGELCASALIDVPLAKRQLGFAGSRIGFNRGGFTGDARLMLIGNQSFPLNKNMTMVFVGENKKTYVDWDCNGYRGMGLQGKLEFSRDVLLPADTINTAKVSAAFETSITTFSDFVVDVSLDPFQVKGLTDFKFKVSNAVFDFSDTRNSSGMVFPKGYQSTSMPELNSPLWQGFYLKDLNVEIPSQYRKKNQEENISLFLRSAIIDEMGFTGEFGGTSLIPLEEGDMSGWAYSLDTLGVGLKYNKLQKAWFNGDILLPIAGDTDHLGYYGLIQPDDKYYVKATVKEDMDFPLFKSEVKLAPSSYLEVDVEDHRFHPTAVLHGSMVPKTKLLNIGDISFEGLMVTTREPFLDADRFSLGRENTPKKLGFLPIQLNRITLTKRKTNEYGLGLDMTVNVSSSFSGIAEAIILAEKDPERIKFKYAGLDIGKLGIEVNQGSYQLKGFAQWYKNDPLYGSGFKGMVDAKFTPGIALQASALFGSVEGYRYWYADGMFTLPSGVPVFPGLSIYSFGGGVYNRMSHSGTALGAGSIGATPSGIVYVPNKEAGLGLKARADLASPDKSAVTIETIFEMSFNSNGGLNYISFEGNGKFLSPLNIPGADAMQASCMKLSKSLDKGLNNIVEDVNMSGISKVNNLLDKVNLPGIKGQSDVQTQMFGSESEIAGKSVVAAKAKVSYDFPNKSLHGTFDLFMNVPGGVIQGVGSNGRAGWAELHVDPKDWYFYMGTPEDRVGIKLMRILKTGSYFMVGTKILGSPPPPDEVADILGADDLDYMRDFNALGTGKGFAFGSNVSISTGNLNFLIFYGYFNAGAGFDIMLKNYGNEVRCKGSGKSPGIDGWYANGQAYAYLDGEIGIQVRVFHKRKRIHILHIGAAALLQAQLPNPLWMKGIVGGRYSVLGGLVKGRCKFEVEIGNKCELVGGSVLDELEVISDVTPQNGRVEVDVFTAFQTVFNLEIEKPFEMVDLDEIEKTFRVKLDEMSLSFNGKPIEGEIEWNENKDVAIFNSLDILPPESKIDYKVKVSFEEKIGGVWKKMKGQTQEEKGSFTTGVAPDYIPARNIAYSYPVSNQFNFFKDEYALGYIKLRKGQPYLFEPDDKWDQKMRMTRKNGSALLGDISYADRTVNFEIPKGLITNSVYKQELVNIPKFSAGKMDANVVIKESGNEDATVNNKKAKEGSSITTVEEKQVYENFFRSSNYNTFKEKYKKIQFGRSWEWPVYTGVYQANVMFNSPEVFGKNELNGGDDYKPLIQFEAQQNNRWFKNGLNPLMYGEYPLAGKYTLDWRKPDVLGTPPVFAVGISQDITNPLITETNYTGEDPQVQTQYFNLNYNIAAVAYGDFKDFRNKVAKVSLMPQKENLSNLLNSHFPFQTGGKYEVIIRYVLPGINKETYSNKLVVPYLMD</sequence>
<proteinExistence type="predicted"/>
<keyword evidence="2" id="KW-1185">Reference proteome</keyword>
<reference evidence="1 2" key="1">
    <citation type="journal article" date="2017" name="Front. Microbiol.">
        <title>Labilibaculum manganireducens gen. nov., sp. nov. and Labilibaculum filiforme sp. nov., Novel Bacteroidetes Isolated from Subsurface Sediments of the Baltic Sea.</title>
        <authorList>
            <person name="Vandieken V."/>
            <person name="Marshall I.P."/>
            <person name="Niemann H."/>
            <person name="Engelen B."/>
            <person name="Cypionka H."/>
        </authorList>
    </citation>
    <scope>NUCLEOTIDE SEQUENCE [LARGE SCALE GENOMIC DNA]</scope>
    <source>
        <strain evidence="1 2">59.10-2M</strain>
    </source>
</reference>
<accession>A0A2N3I6Q5</accession>
<name>A0A2N3I6Q5_9BACT</name>
<dbReference type="Proteomes" id="UP000233618">
    <property type="component" value="Unassembled WGS sequence"/>
</dbReference>
<gene>
    <name evidence="1" type="ORF">BZG01_12495</name>
</gene>
<protein>
    <submittedName>
        <fullName evidence="1">Uncharacterized protein</fullName>
    </submittedName>
</protein>